<dbReference type="InterPro" id="IPR050306">
    <property type="entry name" value="PfkB_Carbo_kinase"/>
</dbReference>
<keyword evidence="3 5" id="KW-0418">Kinase</keyword>
<evidence type="ECO:0000259" key="4">
    <source>
        <dbReference type="Pfam" id="PF00294"/>
    </source>
</evidence>
<dbReference type="PANTHER" id="PTHR43085">
    <property type="entry name" value="HEXOKINASE FAMILY MEMBER"/>
    <property type="match status" value="1"/>
</dbReference>
<evidence type="ECO:0000313" key="5">
    <source>
        <dbReference type="EMBL" id="GFE65480.1"/>
    </source>
</evidence>
<reference evidence="5 6" key="1">
    <citation type="submission" date="2019-12" db="EMBL/GenBank/DDBJ databases">
        <title>Litoreibacter badius sp. nov., a novel bacteriochlorophyll a-containing bacterium in the genus Litoreibacter.</title>
        <authorList>
            <person name="Kanamuro M."/>
            <person name="Takabe Y."/>
            <person name="Mori K."/>
            <person name="Takaichi S."/>
            <person name="Hanada S."/>
        </authorList>
    </citation>
    <scope>NUCLEOTIDE SEQUENCE [LARGE SCALE GENOMIC DNA]</scope>
    <source>
        <strain evidence="5 6">K6</strain>
    </source>
</reference>
<dbReference type="GO" id="GO:0042840">
    <property type="term" value="P:D-glucuronate catabolic process"/>
    <property type="evidence" value="ECO:0007669"/>
    <property type="project" value="TreeGrafter"/>
</dbReference>
<organism evidence="5 6">
    <name type="scientific">Litoreibacter roseus</name>
    <dbReference type="NCBI Taxonomy" id="2601869"/>
    <lineage>
        <taxon>Bacteria</taxon>
        <taxon>Pseudomonadati</taxon>
        <taxon>Pseudomonadota</taxon>
        <taxon>Alphaproteobacteria</taxon>
        <taxon>Rhodobacterales</taxon>
        <taxon>Roseobacteraceae</taxon>
        <taxon>Litoreibacter</taxon>
    </lineage>
</organism>
<sequence>MSVLCIGEAMVELSLEGDTAKIGIAGDTLNTAIYVARAGPKVSYLTRVGCDSFSDRMIQFMAEEGARTDLIERDPARTVGIYAIDVDPAGERSFSYWRGQSAARAMFAQDFDPAPLMSFDLVYLSAITLAILPEDARERLSAFLDTFPGWVAFDSNYRPALWEDAATAKRWVMRLWSQTDIALPSVDDEMALFGEDGAEAVIERLQGAGVINGALKQGAAGPVSLGESCEISFEAAPCVVDTTAAGDSFNGGYLGAYLTGADQAAALQAGHRQACKVIGYKGAIIPKTA</sequence>
<dbReference type="AlphaFoldDB" id="A0A6N6JI37"/>
<evidence type="ECO:0000256" key="2">
    <source>
        <dbReference type="ARBA" id="ARBA00022679"/>
    </source>
</evidence>
<dbReference type="GO" id="GO:0005829">
    <property type="term" value="C:cytosol"/>
    <property type="evidence" value="ECO:0007669"/>
    <property type="project" value="TreeGrafter"/>
</dbReference>
<gene>
    <name evidence="5" type="ORF">KIN_25540</name>
</gene>
<dbReference type="InterPro" id="IPR002173">
    <property type="entry name" value="Carboh/pur_kinase_PfkB_CS"/>
</dbReference>
<comment type="caution">
    <text evidence="5">The sequence shown here is derived from an EMBL/GenBank/DDBJ whole genome shotgun (WGS) entry which is preliminary data.</text>
</comment>
<dbReference type="EMBL" id="BLJE01000002">
    <property type="protein sequence ID" value="GFE65480.1"/>
    <property type="molecule type" value="Genomic_DNA"/>
</dbReference>
<comment type="similarity">
    <text evidence="1">Belongs to the carbohydrate kinase PfkB family.</text>
</comment>
<accession>A0A6N6JI37</accession>
<dbReference type="Pfam" id="PF00294">
    <property type="entry name" value="PfkB"/>
    <property type="match status" value="1"/>
</dbReference>
<evidence type="ECO:0000256" key="3">
    <source>
        <dbReference type="ARBA" id="ARBA00022777"/>
    </source>
</evidence>
<dbReference type="CDD" id="cd01166">
    <property type="entry name" value="KdgK"/>
    <property type="match status" value="1"/>
</dbReference>
<dbReference type="InterPro" id="IPR029056">
    <property type="entry name" value="Ribokinase-like"/>
</dbReference>
<dbReference type="PROSITE" id="PS00584">
    <property type="entry name" value="PFKB_KINASES_2"/>
    <property type="match status" value="1"/>
</dbReference>
<keyword evidence="2" id="KW-0808">Transferase</keyword>
<dbReference type="Proteomes" id="UP000436822">
    <property type="component" value="Unassembled WGS sequence"/>
</dbReference>
<dbReference type="GO" id="GO:0019698">
    <property type="term" value="P:D-galacturonate catabolic process"/>
    <property type="evidence" value="ECO:0007669"/>
    <property type="project" value="TreeGrafter"/>
</dbReference>
<evidence type="ECO:0000313" key="6">
    <source>
        <dbReference type="Proteomes" id="UP000436822"/>
    </source>
</evidence>
<dbReference type="GO" id="GO:0008673">
    <property type="term" value="F:2-dehydro-3-deoxygluconokinase activity"/>
    <property type="evidence" value="ECO:0007669"/>
    <property type="project" value="TreeGrafter"/>
</dbReference>
<dbReference type="InterPro" id="IPR011611">
    <property type="entry name" value="PfkB_dom"/>
</dbReference>
<evidence type="ECO:0000256" key="1">
    <source>
        <dbReference type="ARBA" id="ARBA00010688"/>
    </source>
</evidence>
<dbReference type="OrthoDB" id="9776822at2"/>
<proteinExistence type="inferred from homology"/>
<dbReference type="SUPFAM" id="SSF53613">
    <property type="entry name" value="Ribokinase-like"/>
    <property type="match status" value="1"/>
</dbReference>
<dbReference type="GO" id="GO:0006974">
    <property type="term" value="P:DNA damage response"/>
    <property type="evidence" value="ECO:0007669"/>
    <property type="project" value="TreeGrafter"/>
</dbReference>
<feature type="domain" description="Carbohydrate kinase PfkB" evidence="4">
    <location>
        <begin position="4"/>
        <end position="286"/>
    </location>
</feature>
<dbReference type="Gene3D" id="3.40.1190.20">
    <property type="match status" value="1"/>
</dbReference>
<dbReference type="RefSeq" id="WP_159807454.1">
    <property type="nucleotide sequence ID" value="NZ_BLJE01000002.1"/>
</dbReference>
<keyword evidence="6" id="KW-1185">Reference proteome</keyword>
<dbReference type="PANTHER" id="PTHR43085:SF15">
    <property type="entry name" value="2-DEHYDRO-3-DEOXYGLUCONOKINASE"/>
    <property type="match status" value="1"/>
</dbReference>
<name>A0A6N6JI37_9RHOB</name>
<protein>
    <submittedName>
        <fullName evidence="5">Ketodeoxygluconokinase</fullName>
    </submittedName>
</protein>